<dbReference type="InParanoid" id="K0K841"/>
<dbReference type="EMBL" id="CAIF01000011">
    <property type="protein sequence ID" value="CCH40990.1"/>
    <property type="molecule type" value="Genomic_DNA"/>
</dbReference>
<feature type="region of interest" description="Disordered" evidence="1">
    <location>
        <begin position="242"/>
        <end position="265"/>
    </location>
</feature>
<proteinExistence type="predicted"/>
<dbReference type="GO" id="GO:0006508">
    <property type="term" value="P:proteolysis"/>
    <property type="evidence" value="ECO:0007669"/>
    <property type="project" value="UniProtKB-KW"/>
</dbReference>
<feature type="compositionally biased region" description="Polar residues" evidence="1">
    <location>
        <begin position="123"/>
        <end position="149"/>
    </location>
</feature>
<sequence length="265" mass="29742">MSLVQYSSSDDSSDDEQPTVNSSVKTTVNSTSNNIISKPTGSGTSISSFLPPPKNRQPPKKEPRVLGKAIKSIAGESQVNPDNIVLEKSSKQVTSFIPSSLRNKKSTPKSKVSDNETTTTTTSKIQEPKSQIELFQTIKSKPKPITSNHTKLEIRPIIDEPESIEPIITSPQHNEEHPNKKRSRGEDIPDPSNIKEFNVDKFYQENLELKDQGLLQENKKLHTITNHKNQLSALVKNAQQDGDLLNERIEHNKRLKKERGDKYGW</sequence>
<gene>
    <name evidence="2" type="ORF">BN7_527</name>
</gene>
<dbReference type="HOGENOM" id="CLU_1050553_0_0_1"/>
<dbReference type="AlphaFoldDB" id="K0K841"/>
<dbReference type="InterPro" id="IPR018800">
    <property type="entry name" value="PRCC"/>
</dbReference>
<comment type="caution">
    <text evidence="2">The sequence shown here is derived from an EMBL/GenBank/DDBJ whole genome shotgun (WGS) entry which is preliminary data.</text>
</comment>
<feature type="compositionally biased region" description="Basic and acidic residues" evidence="1">
    <location>
        <begin position="245"/>
        <end position="265"/>
    </location>
</feature>
<dbReference type="Proteomes" id="UP000009328">
    <property type="component" value="Unassembled WGS sequence"/>
</dbReference>
<evidence type="ECO:0000256" key="1">
    <source>
        <dbReference type="SAM" id="MobiDB-lite"/>
    </source>
</evidence>
<dbReference type="Pfam" id="PF10253">
    <property type="entry name" value="PRCC"/>
    <property type="match status" value="1"/>
</dbReference>
<name>K0K841_WICCF</name>
<feature type="compositionally biased region" description="Polar residues" evidence="1">
    <location>
        <begin position="91"/>
        <end position="101"/>
    </location>
</feature>
<accession>K0K841</accession>
<dbReference type="GO" id="GO:0008233">
    <property type="term" value="F:peptidase activity"/>
    <property type="evidence" value="ECO:0007669"/>
    <property type="project" value="UniProtKB-KW"/>
</dbReference>
<feature type="compositionally biased region" description="Low complexity" evidence="1">
    <location>
        <begin position="19"/>
        <end position="38"/>
    </location>
</feature>
<dbReference type="EC" id="3.4.21.72" evidence="2"/>
<keyword evidence="2" id="KW-0378">Hydrolase</keyword>
<evidence type="ECO:0000313" key="2">
    <source>
        <dbReference type="EMBL" id="CCH40990.1"/>
    </source>
</evidence>
<dbReference type="eggNOG" id="ENOG502RR3S">
    <property type="taxonomic scope" value="Eukaryota"/>
</dbReference>
<organism evidence="2 3">
    <name type="scientific">Wickerhamomyces ciferrii (strain ATCC 14091 / BCRC 22168 / CBS 111 / JCM 3599 / NBRC 0793 / NRRL Y-1031 F-60-10)</name>
    <name type="common">Yeast</name>
    <name type="synonym">Pichia ciferrii</name>
    <dbReference type="NCBI Taxonomy" id="1206466"/>
    <lineage>
        <taxon>Eukaryota</taxon>
        <taxon>Fungi</taxon>
        <taxon>Dikarya</taxon>
        <taxon>Ascomycota</taxon>
        <taxon>Saccharomycotina</taxon>
        <taxon>Saccharomycetes</taxon>
        <taxon>Phaffomycetales</taxon>
        <taxon>Wickerhamomycetaceae</taxon>
        <taxon>Wickerhamomyces</taxon>
    </lineage>
</organism>
<feature type="region of interest" description="Disordered" evidence="1">
    <location>
        <begin position="1"/>
        <end position="194"/>
    </location>
</feature>
<keyword evidence="3" id="KW-1185">Reference proteome</keyword>
<protein>
    <submittedName>
        <fullName evidence="2">Immunoglobulin A1 protease</fullName>
        <ecNumber evidence="2">3.4.21.72</ecNumber>
    </submittedName>
</protein>
<evidence type="ECO:0000313" key="3">
    <source>
        <dbReference type="Proteomes" id="UP000009328"/>
    </source>
</evidence>
<reference evidence="2 3" key="1">
    <citation type="journal article" date="2012" name="Eukaryot. Cell">
        <title>Draft genome sequence of Wickerhamomyces ciferrii NRRL Y-1031 F-60-10.</title>
        <authorList>
            <person name="Schneider J."/>
            <person name="Andrea H."/>
            <person name="Blom J."/>
            <person name="Jaenicke S."/>
            <person name="Ruckert C."/>
            <person name="Schorsch C."/>
            <person name="Szczepanowski R."/>
            <person name="Farwick M."/>
            <person name="Goesmann A."/>
            <person name="Puhler A."/>
            <person name="Schaffer S."/>
            <person name="Tauch A."/>
            <person name="Kohler T."/>
            <person name="Brinkrolf K."/>
        </authorList>
    </citation>
    <scope>NUCLEOTIDE SEQUENCE [LARGE SCALE GENOMIC DNA]</scope>
    <source>
        <strain evidence="3">ATCC 14091 / BCRC 22168 / CBS 111 / JCM 3599 / NBRC 0793 / NRRL Y-1031 F-60-10</strain>
    </source>
</reference>
<keyword evidence="2" id="KW-0645">Protease</keyword>
<feature type="compositionally biased region" description="Polar residues" evidence="1">
    <location>
        <begin position="39"/>
        <end position="48"/>
    </location>
</feature>